<evidence type="ECO:0000313" key="2">
    <source>
        <dbReference type="Proteomes" id="UP001519273"/>
    </source>
</evidence>
<proteinExistence type="predicted"/>
<name>A0ABS4H0L9_9BACL</name>
<dbReference type="Gene3D" id="3.40.50.450">
    <property type="match status" value="1"/>
</dbReference>
<accession>A0ABS4H0L9</accession>
<evidence type="ECO:0000313" key="1">
    <source>
        <dbReference type="EMBL" id="MBP1936073.1"/>
    </source>
</evidence>
<keyword evidence="2" id="KW-1185">Reference proteome</keyword>
<comment type="caution">
    <text evidence="1">The sequence shown here is derived from an EMBL/GenBank/DDBJ whole genome shotgun (WGS) entry which is preliminary data.</text>
</comment>
<protein>
    <recommendedName>
        <fullName evidence="3">Nucleoside 2-deoxyribosyltransferase</fullName>
    </recommendedName>
</protein>
<evidence type="ECO:0008006" key="3">
    <source>
        <dbReference type="Google" id="ProtNLM"/>
    </source>
</evidence>
<dbReference type="EMBL" id="JAGGKP010000001">
    <property type="protein sequence ID" value="MBP1936073.1"/>
    <property type="molecule type" value="Genomic_DNA"/>
</dbReference>
<organism evidence="1 2">
    <name type="scientific">Paenibacillus sediminis</name>
    <dbReference type="NCBI Taxonomy" id="664909"/>
    <lineage>
        <taxon>Bacteria</taxon>
        <taxon>Bacillati</taxon>
        <taxon>Bacillota</taxon>
        <taxon>Bacilli</taxon>
        <taxon>Bacillales</taxon>
        <taxon>Paenibacillaceae</taxon>
        <taxon>Paenibacillus</taxon>
    </lineage>
</organism>
<sequence length="266" mass="30328">MRSSYDLIHSYSHAKKRQLFPIISAYIREMTDRDELVKLSMDDLETIANSPNIPMTIEEKGSRLLQYMYRHSKGPGEPVVIQPLAHSYNLTYSPNLQELVYIIDQLRNDQFIVREGMTFKLTDKGWSEAAARAGGRKLKPCSVLLGDDHELSAQWSEQVLPRIEQCGYQPILVNHSNKTNRDNDFTKQISESKLIIADLTSHSPEVYFAAGYALGMNIPVIFTVKRSHLDQVIPSHQIRPLAWDTAEELAAMLQQKLSYHLSSLVK</sequence>
<dbReference type="RefSeq" id="WP_245251859.1">
    <property type="nucleotide sequence ID" value="NZ_CBCRVE010000002.1"/>
</dbReference>
<gene>
    <name evidence="1" type="ORF">J2Z20_000934</name>
</gene>
<dbReference type="Proteomes" id="UP001519273">
    <property type="component" value="Unassembled WGS sequence"/>
</dbReference>
<reference evidence="1 2" key="1">
    <citation type="submission" date="2021-03" db="EMBL/GenBank/DDBJ databases">
        <title>Genomic Encyclopedia of Type Strains, Phase IV (KMG-IV): sequencing the most valuable type-strain genomes for metagenomic binning, comparative biology and taxonomic classification.</title>
        <authorList>
            <person name="Goeker M."/>
        </authorList>
    </citation>
    <scope>NUCLEOTIDE SEQUENCE [LARGE SCALE GENOMIC DNA]</scope>
    <source>
        <strain evidence="1 2">DSM 23491</strain>
    </source>
</reference>